<sequence length="17" mass="1943">YMWLRAQEPNGGGHNGR</sequence>
<dbReference type="EMBL" id="CAJVCH010546250">
    <property type="protein sequence ID" value="CAG7828138.1"/>
    <property type="molecule type" value="Genomic_DNA"/>
</dbReference>
<evidence type="ECO:0000313" key="2">
    <source>
        <dbReference type="Proteomes" id="UP000708208"/>
    </source>
</evidence>
<comment type="caution">
    <text evidence="1">The sequence shown here is derived from an EMBL/GenBank/DDBJ whole genome shotgun (WGS) entry which is preliminary data.</text>
</comment>
<dbReference type="AlphaFoldDB" id="A0A8J2LA01"/>
<gene>
    <name evidence="1" type="ORF">AFUS01_LOCUS38084</name>
</gene>
<dbReference type="Proteomes" id="UP000708208">
    <property type="component" value="Unassembled WGS sequence"/>
</dbReference>
<proteinExistence type="predicted"/>
<protein>
    <submittedName>
        <fullName evidence="1">Uncharacterized protein</fullName>
    </submittedName>
</protein>
<keyword evidence="2" id="KW-1185">Reference proteome</keyword>
<organism evidence="1 2">
    <name type="scientific">Allacma fusca</name>
    <dbReference type="NCBI Taxonomy" id="39272"/>
    <lineage>
        <taxon>Eukaryota</taxon>
        <taxon>Metazoa</taxon>
        <taxon>Ecdysozoa</taxon>
        <taxon>Arthropoda</taxon>
        <taxon>Hexapoda</taxon>
        <taxon>Collembola</taxon>
        <taxon>Symphypleona</taxon>
        <taxon>Sminthuridae</taxon>
        <taxon>Allacma</taxon>
    </lineage>
</organism>
<feature type="non-terminal residue" evidence="1">
    <location>
        <position position="1"/>
    </location>
</feature>
<name>A0A8J2LA01_9HEXA</name>
<evidence type="ECO:0000313" key="1">
    <source>
        <dbReference type="EMBL" id="CAG7828138.1"/>
    </source>
</evidence>
<reference evidence="1" key="1">
    <citation type="submission" date="2021-06" db="EMBL/GenBank/DDBJ databases">
        <authorList>
            <person name="Hodson N. C."/>
            <person name="Mongue J. A."/>
            <person name="Jaron S. K."/>
        </authorList>
    </citation>
    <scope>NUCLEOTIDE SEQUENCE</scope>
</reference>
<accession>A0A8J2LA01</accession>